<dbReference type="RefSeq" id="WP_378970448.1">
    <property type="nucleotide sequence ID" value="NZ_JBHSWN010000001.1"/>
</dbReference>
<accession>A0ABW2BK20</accession>
<name>A0ABW2BK20_9HYPH</name>
<gene>
    <name evidence="1" type="ORF">ACFQE0_13635</name>
</gene>
<sequence length="74" mass="8010">MTAPTVIPTETGGEQHLSILAQDAAEALIALGWPVIPHGPDMDRWQIGDLIWTDDELMGLAARHGVRPASDRVQ</sequence>
<evidence type="ECO:0000313" key="2">
    <source>
        <dbReference type="Proteomes" id="UP001596292"/>
    </source>
</evidence>
<keyword evidence="2" id="KW-1185">Reference proteome</keyword>
<proteinExistence type="predicted"/>
<dbReference type="EMBL" id="JBHSWN010000001">
    <property type="protein sequence ID" value="MFC6790550.1"/>
    <property type="molecule type" value="Genomic_DNA"/>
</dbReference>
<evidence type="ECO:0000313" key="1">
    <source>
        <dbReference type="EMBL" id="MFC6790550.1"/>
    </source>
</evidence>
<protein>
    <submittedName>
        <fullName evidence="1">Uncharacterized protein</fullName>
    </submittedName>
</protein>
<dbReference type="Proteomes" id="UP001596292">
    <property type="component" value="Unassembled WGS sequence"/>
</dbReference>
<reference evidence="2" key="1">
    <citation type="journal article" date="2019" name="Int. J. Syst. Evol. Microbiol.">
        <title>The Global Catalogue of Microorganisms (GCM) 10K type strain sequencing project: providing services to taxonomists for standard genome sequencing and annotation.</title>
        <authorList>
            <consortium name="The Broad Institute Genomics Platform"/>
            <consortium name="The Broad Institute Genome Sequencing Center for Infectious Disease"/>
            <person name="Wu L."/>
            <person name="Ma J."/>
        </authorList>
    </citation>
    <scope>NUCLEOTIDE SEQUENCE [LARGE SCALE GENOMIC DNA]</scope>
    <source>
        <strain evidence="2">CCUG 48316</strain>
    </source>
</reference>
<comment type="caution">
    <text evidence="1">The sequence shown here is derived from an EMBL/GenBank/DDBJ whole genome shotgun (WGS) entry which is preliminary data.</text>
</comment>
<organism evidence="1 2">
    <name type="scientific">Methylobacterium komagatae</name>
    <dbReference type="NCBI Taxonomy" id="374425"/>
    <lineage>
        <taxon>Bacteria</taxon>
        <taxon>Pseudomonadati</taxon>
        <taxon>Pseudomonadota</taxon>
        <taxon>Alphaproteobacteria</taxon>
        <taxon>Hyphomicrobiales</taxon>
        <taxon>Methylobacteriaceae</taxon>
        <taxon>Methylobacterium</taxon>
    </lineage>
</organism>